<reference evidence="1 2" key="1">
    <citation type="journal article" date="2021" name="BMC Biol.">
        <title>Horizontally acquired antibacterial genes associated with adaptive radiation of ladybird beetles.</title>
        <authorList>
            <person name="Li H.S."/>
            <person name="Tang X.F."/>
            <person name="Huang Y.H."/>
            <person name="Xu Z.Y."/>
            <person name="Chen M.L."/>
            <person name="Du X.Y."/>
            <person name="Qiu B.Y."/>
            <person name="Chen P.T."/>
            <person name="Zhang W."/>
            <person name="Slipinski A."/>
            <person name="Escalona H.E."/>
            <person name="Waterhouse R.M."/>
            <person name="Zwick A."/>
            <person name="Pang H."/>
        </authorList>
    </citation>
    <scope>NUCLEOTIDE SEQUENCE [LARGE SCALE GENOMIC DNA]</scope>
    <source>
        <strain evidence="1">SYSU2018</strain>
    </source>
</reference>
<sequence>MYTLQMCKESYGVYIFSFGANFKTQYDPNYLLKECVVTSTLNYLTSIFDCIKTFGGDSENVILFGEIVEFTSVSLLFYDERTTRLHHRVILENEVSSSLLLRTKKPLSRRNL</sequence>
<organism evidence="1 2">
    <name type="scientific">Cryptolaemus montrouzieri</name>
    <dbReference type="NCBI Taxonomy" id="559131"/>
    <lineage>
        <taxon>Eukaryota</taxon>
        <taxon>Metazoa</taxon>
        <taxon>Ecdysozoa</taxon>
        <taxon>Arthropoda</taxon>
        <taxon>Hexapoda</taxon>
        <taxon>Insecta</taxon>
        <taxon>Pterygota</taxon>
        <taxon>Neoptera</taxon>
        <taxon>Endopterygota</taxon>
        <taxon>Coleoptera</taxon>
        <taxon>Polyphaga</taxon>
        <taxon>Cucujiformia</taxon>
        <taxon>Coccinelloidea</taxon>
        <taxon>Coccinellidae</taxon>
        <taxon>Scymninae</taxon>
        <taxon>Scymnini</taxon>
        <taxon>Cryptolaemus</taxon>
    </lineage>
</organism>
<dbReference type="EMBL" id="JABFTP020000042">
    <property type="protein sequence ID" value="KAL3270875.1"/>
    <property type="molecule type" value="Genomic_DNA"/>
</dbReference>
<gene>
    <name evidence="1" type="ORF">HHI36_021390</name>
</gene>
<evidence type="ECO:0000313" key="2">
    <source>
        <dbReference type="Proteomes" id="UP001516400"/>
    </source>
</evidence>
<comment type="caution">
    <text evidence="1">The sequence shown here is derived from an EMBL/GenBank/DDBJ whole genome shotgun (WGS) entry which is preliminary data.</text>
</comment>
<name>A0ABD2MXE8_9CUCU</name>
<keyword evidence="2" id="KW-1185">Reference proteome</keyword>
<proteinExistence type="predicted"/>
<protein>
    <submittedName>
        <fullName evidence="1">Uncharacterized protein</fullName>
    </submittedName>
</protein>
<dbReference type="Proteomes" id="UP001516400">
    <property type="component" value="Unassembled WGS sequence"/>
</dbReference>
<accession>A0ABD2MXE8</accession>
<evidence type="ECO:0000313" key="1">
    <source>
        <dbReference type="EMBL" id="KAL3270875.1"/>
    </source>
</evidence>
<dbReference type="AlphaFoldDB" id="A0ABD2MXE8"/>